<gene>
    <name evidence="1" type="ORF">MSPICULIGERA_LOCUS16306</name>
</gene>
<organism evidence="1 2">
    <name type="scientific">Mesorhabditis spiculigera</name>
    <dbReference type="NCBI Taxonomy" id="96644"/>
    <lineage>
        <taxon>Eukaryota</taxon>
        <taxon>Metazoa</taxon>
        <taxon>Ecdysozoa</taxon>
        <taxon>Nematoda</taxon>
        <taxon>Chromadorea</taxon>
        <taxon>Rhabditida</taxon>
        <taxon>Rhabditina</taxon>
        <taxon>Rhabditomorpha</taxon>
        <taxon>Rhabditoidea</taxon>
        <taxon>Rhabditidae</taxon>
        <taxon>Mesorhabditinae</taxon>
        <taxon>Mesorhabditis</taxon>
    </lineage>
</organism>
<proteinExistence type="predicted"/>
<dbReference type="Proteomes" id="UP001177023">
    <property type="component" value="Unassembled WGS sequence"/>
</dbReference>
<dbReference type="GO" id="GO:0004519">
    <property type="term" value="F:endonuclease activity"/>
    <property type="evidence" value="ECO:0007669"/>
    <property type="project" value="InterPro"/>
</dbReference>
<dbReference type="Pfam" id="PF04031">
    <property type="entry name" value="Las1"/>
    <property type="match status" value="1"/>
</dbReference>
<name>A0AA36G3Y8_9BILA</name>
<evidence type="ECO:0000313" key="1">
    <source>
        <dbReference type="EMBL" id="CAJ0578042.1"/>
    </source>
</evidence>
<reference evidence="1" key="1">
    <citation type="submission" date="2023-06" db="EMBL/GenBank/DDBJ databases">
        <authorList>
            <person name="Delattre M."/>
        </authorList>
    </citation>
    <scope>NUCLEOTIDE SEQUENCE</scope>
    <source>
        <strain evidence="1">AF72</strain>
    </source>
</reference>
<comment type="caution">
    <text evidence="1">The sequence shown here is derived from an EMBL/GenBank/DDBJ whole genome shotgun (WGS) entry which is preliminary data.</text>
</comment>
<dbReference type="GO" id="GO:0006364">
    <property type="term" value="P:rRNA processing"/>
    <property type="evidence" value="ECO:0007669"/>
    <property type="project" value="InterPro"/>
</dbReference>
<protein>
    <submittedName>
        <fullName evidence="1">Uncharacterized protein</fullName>
    </submittedName>
</protein>
<sequence length="89" mass="10479">MSIHLLVPYTPPEWRRVRSLYHSTDVNELNEALQILNMWTNRMGEKNAIFVICTELIVRCGLEEQKLRLKPDASKMEQYKLLMGTCITR</sequence>
<dbReference type="GO" id="GO:0090730">
    <property type="term" value="C:Las1 complex"/>
    <property type="evidence" value="ECO:0007669"/>
    <property type="project" value="InterPro"/>
</dbReference>
<dbReference type="InterPro" id="IPR007174">
    <property type="entry name" value="Las1"/>
</dbReference>
<evidence type="ECO:0000313" key="2">
    <source>
        <dbReference type="Proteomes" id="UP001177023"/>
    </source>
</evidence>
<feature type="non-terminal residue" evidence="1">
    <location>
        <position position="89"/>
    </location>
</feature>
<accession>A0AA36G3Y8</accession>
<dbReference type="EMBL" id="CATQJA010002653">
    <property type="protein sequence ID" value="CAJ0578042.1"/>
    <property type="molecule type" value="Genomic_DNA"/>
</dbReference>
<keyword evidence="2" id="KW-1185">Reference proteome</keyword>
<dbReference type="AlphaFoldDB" id="A0AA36G3Y8"/>